<dbReference type="RefSeq" id="WP_142525900.1">
    <property type="nucleotide sequence ID" value="NZ_CABFUZ020000223.1"/>
</dbReference>
<name>A0A5E6MII1_9BACT</name>
<accession>A0A5E6MII1</accession>
<evidence type="ECO:0000256" key="1">
    <source>
        <dbReference type="SAM" id="MobiDB-lite"/>
    </source>
</evidence>
<organism evidence="2 3">
    <name type="scientific">Methylacidimicrobium cyclopophantes</name>
    <dbReference type="NCBI Taxonomy" id="1041766"/>
    <lineage>
        <taxon>Bacteria</taxon>
        <taxon>Pseudomonadati</taxon>
        <taxon>Verrucomicrobiota</taxon>
        <taxon>Methylacidimicrobium</taxon>
    </lineage>
</organism>
<keyword evidence="3" id="KW-1185">Reference proteome</keyword>
<dbReference type="EMBL" id="CABFUZ020000223">
    <property type="protein sequence ID" value="VVM08148.1"/>
    <property type="molecule type" value="Genomic_DNA"/>
</dbReference>
<proteinExistence type="predicted"/>
<comment type="caution">
    <text evidence="2">The sequence shown here is derived from an EMBL/GenBank/DDBJ whole genome shotgun (WGS) entry which is preliminary data.</text>
</comment>
<evidence type="ECO:0000313" key="3">
    <source>
        <dbReference type="Proteomes" id="UP000381693"/>
    </source>
</evidence>
<evidence type="ECO:0000313" key="2">
    <source>
        <dbReference type="EMBL" id="VVM08148.1"/>
    </source>
</evidence>
<sequence>MGRRELVLAGCLALGILLGNGGLRAGDHPAANEQGPEGGSWEMRQKIVPLLELPDDRLLEELQKWPRFQKMNLEQKGRLLERIARMRVERVRAAEREAKRLGLTLSEDQRAAFQRQYWQRREEMIRQLWKETEGRRKALREQLDKELKTEFATKREQGSTEANAGAGALRP</sequence>
<protein>
    <submittedName>
        <fullName evidence="2">Uncharacterized protein</fullName>
    </submittedName>
</protein>
<reference evidence="2" key="1">
    <citation type="submission" date="2019-09" db="EMBL/GenBank/DDBJ databases">
        <authorList>
            <person name="Cremers G."/>
        </authorList>
    </citation>
    <scope>NUCLEOTIDE SEQUENCE [LARGE SCALE GENOMIC DNA]</scope>
    <source>
        <strain evidence="2">3B</strain>
    </source>
</reference>
<feature type="compositionally biased region" description="Basic and acidic residues" evidence="1">
    <location>
        <begin position="148"/>
        <end position="158"/>
    </location>
</feature>
<gene>
    <name evidence="2" type="ORF">MAMC_01991</name>
</gene>
<feature type="region of interest" description="Disordered" evidence="1">
    <location>
        <begin position="148"/>
        <end position="171"/>
    </location>
</feature>
<dbReference type="OrthoDB" id="194210at2"/>
<dbReference type="Proteomes" id="UP000381693">
    <property type="component" value="Unassembled WGS sequence"/>
</dbReference>
<dbReference type="AlphaFoldDB" id="A0A5E6MII1"/>